<evidence type="ECO:0000259" key="3">
    <source>
        <dbReference type="Pfam" id="PF12849"/>
    </source>
</evidence>
<evidence type="ECO:0000313" key="5">
    <source>
        <dbReference type="Proteomes" id="UP000002366"/>
    </source>
</evidence>
<dbReference type="InterPro" id="IPR050811">
    <property type="entry name" value="Phosphate_ABC_transporter"/>
</dbReference>
<dbReference type="Pfam" id="PF12849">
    <property type="entry name" value="PBP_like_2"/>
    <property type="match status" value="1"/>
</dbReference>
<dbReference type="AlphaFoldDB" id="D5ECB0"/>
<keyword evidence="1 2" id="KW-0732">Signal</keyword>
<gene>
    <name evidence="4" type="ordered locus">Amico_0044</name>
</gene>
<organism evidence="4 5">
    <name type="scientific">Aminobacterium colombiense (strain DSM 12261 / ALA-1)</name>
    <dbReference type="NCBI Taxonomy" id="572547"/>
    <lineage>
        <taxon>Bacteria</taxon>
        <taxon>Thermotogati</taxon>
        <taxon>Synergistota</taxon>
        <taxon>Synergistia</taxon>
        <taxon>Synergistales</taxon>
        <taxon>Aminobacteriaceae</taxon>
        <taxon>Aminobacterium</taxon>
    </lineage>
</organism>
<dbReference type="KEGG" id="aco:Amico_0044"/>
<dbReference type="InterPro" id="IPR024370">
    <property type="entry name" value="PBP_domain"/>
</dbReference>
<dbReference type="Gene3D" id="3.40.190.10">
    <property type="entry name" value="Periplasmic binding protein-like II"/>
    <property type="match status" value="2"/>
</dbReference>
<feature type="signal peptide" evidence="2">
    <location>
        <begin position="1"/>
        <end position="27"/>
    </location>
</feature>
<dbReference type="SUPFAM" id="SSF53850">
    <property type="entry name" value="Periplasmic binding protein-like II"/>
    <property type="match status" value="1"/>
</dbReference>
<dbReference type="eggNOG" id="COG0226">
    <property type="taxonomic scope" value="Bacteria"/>
</dbReference>
<feature type="domain" description="PBP" evidence="3">
    <location>
        <begin position="28"/>
        <end position="279"/>
    </location>
</feature>
<evidence type="ECO:0000256" key="2">
    <source>
        <dbReference type="SAM" id="SignalP"/>
    </source>
</evidence>
<protein>
    <submittedName>
        <fullName evidence="4">Phosphate binding protein</fullName>
    </submittedName>
</protein>
<sequence length="293" mass="31832">MHRFFRFLFASIMIMSLVIAGSQLAIAADGQIFFKGSSTLAPVISQVAQQFMEKYGTWNKIDASLPDAKIEIFVSGGGSGEGVKAVLDGTSNFGMTARTVKEEEKKAIGDYHEFHIGTDALTISVNPDNKVCQVKPNLTKDELVKIFSGEYRTWNNLDPALAKEEIVVVIRDIGGGAHEVFQKSVMKKVDVTPSAIQSPSMGALVTKVIENKNAIGYASFGMVNVHKGEIVPLKVDGVEPTVENILDGTYYVSRPLLVVKKGNMSPIEKAFIDELLSAEGMKIVEQMGFVPAK</sequence>
<proteinExistence type="predicted"/>
<keyword evidence="5" id="KW-1185">Reference proteome</keyword>
<evidence type="ECO:0000256" key="1">
    <source>
        <dbReference type="ARBA" id="ARBA00022729"/>
    </source>
</evidence>
<dbReference type="PANTHER" id="PTHR30570">
    <property type="entry name" value="PERIPLASMIC PHOSPHATE BINDING COMPONENT OF PHOSPHATE ABC TRANSPORTER"/>
    <property type="match status" value="1"/>
</dbReference>
<dbReference type="CDD" id="cd13653">
    <property type="entry name" value="PBP2_phosphate_like_1"/>
    <property type="match status" value="1"/>
</dbReference>
<dbReference type="STRING" id="572547.Amico_0044"/>
<evidence type="ECO:0000313" key="4">
    <source>
        <dbReference type="EMBL" id="ADE56192.1"/>
    </source>
</evidence>
<accession>D5ECB0</accession>
<dbReference type="PANTHER" id="PTHR30570:SF1">
    <property type="entry name" value="PHOSPHATE-BINDING PROTEIN PSTS"/>
    <property type="match status" value="1"/>
</dbReference>
<feature type="chain" id="PRO_5003071029" evidence="2">
    <location>
        <begin position="28"/>
        <end position="293"/>
    </location>
</feature>
<dbReference type="RefSeq" id="WP_013047458.1">
    <property type="nucleotide sequence ID" value="NC_014011.1"/>
</dbReference>
<dbReference type="Proteomes" id="UP000002366">
    <property type="component" value="Chromosome"/>
</dbReference>
<dbReference type="HOGENOM" id="CLU_026228_5_1_0"/>
<reference evidence="4 5" key="1">
    <citation type="journal article" date="2010" name="Stand. Genomic Sci.">
        <title>Complete genome sequence of Aminobacterium colombiense type strain (ALA-1).</title>
        <authorList>
            <person name="Chertkov O."/>
            <person name="Sikorski J."/>
            <person name="Brambilla E."/>
            <person name="Lapidus A."/>
            <person name="Copeland A."/>
            <person name="Glavina Del Rio T."/>
            <person name="Nolan M."/>
            <person name="Lucas S."/>
            <person name="Tice H."/>
            <person name="Cheng J.F."/>
            <person name="Han C."/>
            <person name="Detter J.C."/>
            <person name="Bruce D."/>
            <person name="Tapia R."/>
            <person name="Goodwin L."/>
            <person name="Pitluck S."/>
            <person name="Liolios K."/>
            <person name="Ivanova N."/>
            <person name="Mavromatis K."/>
            <person name="Ovchinnikova G."/>
            <person name="Pati A."/>
            <person name="Chen A."/>
            <person name="Palaniappan K."/>
            <person name="Land M."/>
            <person name="Hauser L."/>
            <person name="Chang Y.J."/>
            <person name="Jeffries C.D."/>
            <person name="Spring S."/>
            <person name="Rohde M."/>
            <person name="Goker M."/>
            <person name="Bristow J."/>
            <person name="Eisen J.A."/>
            <person name="Markowitz V."/>
            <person name="Hugenholtz P."/>
            <person name="Kyrpides N.C."/>
            <person name="Klenk H.P."/>
        </authorList>
    </citation>
    <scope>NUCLEOTIDE SEQUENCE [LARGE SCALE GENOMIC DNA]</scope>
    <source>
        <strain evidence="5">DSM 12261 / ALA-1</strain>
    </source>
</reference>
<dbReference type="EMBL" id="CP001997">
    <property type="protein sequence ID" value="ADE56192.1"/>
    <property type="molecule type" value="Genomic_DNA"/>
</dbReference>
<name>D5ECB0_AMICL</name>